<dbReference type="PROSITE" id="PS00839">
    <property type="entry name" value="SUMT_1"/>
    <property type="match status" value="1"/>
</dbReference>
<dbReference type="Gene3D" id="3.40.1010.10">
    <property type="entry name" value="Cobalt-precorrin-4 Transmethylase, Domain 1"/>
    <property type="match status" value="1"/>
</dbReference>
<dbReference type="InterPro" id="IPR000878">
    <property type="entry name" value="4pyrrol_Mease"/>
</dbReference>
<sequence length="271" mass="28771">MPTPLQTGFVSLVGAGPGDPDLLTVKGLRLLRGADVVAYDRLANPVLLKECRPEAELFFVGKHGEGDHLSVPQENINALLVEKARAGKHVVRLKGGDPFIFGRGGEEALELRHAGVPFEIVPGISSAVAAPAYAGIPVTHRHVSASVAIVAGHEDPHKGPSSHDWEALSKLDTLVILMGLGRLEAITRTLLECGRAPHTPAAVVRWGTTTEQVTVTGTLSSIAADVRRVGLKAPATLIIGEVVRLRDELRWFDLESLPPEVAAAQSVHEAV</sequence>
<gene>
    <name evidence="8" type="ORF">AVDCRST_MAG86-2304</name>
</gene>
<evidence type="ECO:0000256" key="3">
    <source>
        <dbReference type="ARBA" id="ARBA00022679"/>
    </source>
</evidence>
<dbReference type="PANTHER" id="PTHR45790">
    <property type="entry name" value="SIROHEME SYNTHASE-RELATED"/>
    <property type="match status" value="1"/>
</dbReference>
<dbReference type="InterPro" id="IPR050161">
    <property type="entry name" value="Siro_Cobalamin_biosynth"/>
</dbReference>
<dbReference type="CDD" id="cd11642">
    <property type="entry name" value="SUMT"/>
    <property type="match status" value="1"/>
</dbReference>
<proteinExistence type="inferred from homology"/>
<accession>A0A6J4VEM4</accession>
<dbReference type="InterPro" id="IPR003043">
    <property type="entry name" value="Uropor_MeTrfase_CS"/>
</dbReference>
<keyword evidence="3 6" id="KW-0808">Transferase</keyword>
<dbReference type="Gene3D" id="3.30.950.10">
    <property type="entry name" value="Methyltransferase, Cobalt-precorrin-4 Transmethylase, Domain 2"/>
    <property type="match status" value="1"/>
</dbReference>
<protein>
    <recommendedName>
        <fullName evidence="1">uroporphyrinogen-III C-methyltransferase</fullName>
        <ecNumber evidence="1">2.1.1.107</ecNumber>
    </recommendedName>
</protein>
<dbReference type="EMBL" id="CADCWP010000201">
    <property type="protein sequence ID" value="CAA9577139.1"/>
    <property type="molecule type" value="Genomic_DNA"/>
</dbReference>
<feature type="domain" description="Tetrapyrrole methylase" evidence="7">
    <location>
        <begin position="10"/>
        <end position="222"/>
    </location>
</feature>
<evidence type="ECO:0000256" key="4">
    <source>
        <dbReference type="ARBA" id="ARBA00022691"/>
    </source>
</evidence>
<dbReference type="InterPro" id="IPR014777">
    <property type="entry name" value="4pyrrole_Mease_sub1"/>
</dbReference>
<dbReference type="FunFam" id="3.30.950.10:FF:000001">
    <property type="entry name" value="Siroheme synthase"/>
    <property type="match status" value="1"/>
</dbReference>
<dbReference type="InterPro" id="IPR006366">
    <property type="entry name" value="CobA/CysG_C"/>
</dbReference>
<evidence type="ECO:0000256" key="6">
    <source>
        <dbReference type="RuleBase" id="RU003960"/>
    </source>
</evidence>
<dbReference type="NCBIfam" id="TIGR01469">
    <property type="entry name" value="cobA_cysG_Cterm"/>
    <property type="match status" value="1"/>
</dbReference>
<dbReference type="PANTHER" id="PTHR45790:SF3">
    <property type="entry name" value="S-ADENOSYL-L-METHIONINE-DEPENDENT UROPORPHYRINOGEN III METHYLTRANSFERASE, CHLOROPLASTIC"/>
    <property type="match status" value="1"/>
</dbReference>
<comment type="similarity">
    <text evidence="6">Belongs to the precorrin methyltransferase family.</text>
</comment>
<organism evidence="8">
    <name type="scientific">uncultured Truepera sp</name>
    <dbReference type="NCBI Taxonomy" id="543023"/>
    <lineage>
        <taxon>Bacteria</taxon>
        <taxon>Thermotogati</taxon>
        <taxon>Deinococcota</taxon>
        <taxon>Deinococci</taxon>
        <taxon>Trueperales</taxon>
        <taxon>Trueperaceae</taxon>
        <taxon>Truepera</taxon>
        <taxon>environmental samples</taxon>
    </lineage>
</organism>
<dbReference type="GO" id="GO:0019354">
    <property type="term" value="P:siroheme biosynthetic process"/>
    <property type="evidence" value="ECO:0007669"/>
    <property type="project" value="InterPro"/>
</dbReference>
<dbReference type="EC" id="2.1.1.107" evidence="1"/>
<evidence type="ECO:0000313" key="8">
    <source>
        <dbReference type="EMBL" id="CAA9577139.1"/>
    </source>
</evidence>
<dbReference type="NCBIfam" id="NF004790">
    <property type="entry name" value="PRK06136.1"/>
    <property type="match status" value="1"/>
</dbReference>
<evidence type="ECO:0000256" key="1">
    <source>
        <dbReference type="ARBA" id="ARBA00012162"/>
    </source>
</evidence>
<dbReference type="GO" id="GO:0004851">
    <property type="term" value="F:uroporphyrin-III C-methyltransferase activity"/>
    <property type="evidence" value="ECO:0007669"/>
    <property type="project" value="UniProtKB-EC"/>
</dbReference>
<keyword evidence="2 6" id="KW-0489">Methyltransferase</keyword>
<dbReference type="SUPFAM" id="SSF53790">
    <property type="entry name" value="Tetrapyrrole methylase"/>
    <property type="match status" value="1"/>
</dbReference>
<dbReference type="Pfam" id="PF00590">
    <property type="entry name" value="TP_methylase"/>
    <property type="match status" value="1"/>
</dbReference>
<dbReference type="FunFam" id="3.40.1010.10:FF:000001">
    <property type="entry name" value="Siroheme synthase"/>
    <property type="match status" value="1"/>
</dbReference>
<dbReference type="GO" id="GO:0032259">
    <property type="term" value="P:methylation"/>
    <property type="evidence" value="ECO:0007669"/>
    <property type="project" value="UniProtKB-KW"/>
</dbReference>
<name>A0A6J4VEM4_9DEIN</name>
<keyword evidence="4" id="KW-0949">S-adenosyl-L-methionine</keyword>
<dbReference type="AlphaFoldDB" id="A0A6J4VEM4"/>
<evidence type="ECO:0000256" key="2">
    <source>
        <dbReference type="ARBA" id="ARBA00022603"/>
    </source>
</evidence>
<evidence type="ECO:0000259" key="7">
    <source>
        <dbReference type="Pfam" id="PF00590"/>
    </source>
</evidence>
<dbReference type="InterPro" id="IPR035996">
    <property type="entry name" value="4pyrrol_Methylase_sf"/>
</dbReference>
<keyword evidence="5" id="KW-0627">Porphyrin biosynthesis</keyword>
<dbReference type="PROSITE" id="PS00840">
    <property type="entry name" value="SUMT_2"/>
    <property type="match status" value="1"/>
</dbReference>
<reference evidence="8" key="1">
    <citation type="submission" date="2020-02" db="EMBL/GenBank/DDBJ databases">
        <authorList>
            <person name="Meier V. D."/>
        </authorList>
    </citation>
    <scope>NUCLEOTIDE SEQUENCE</scope>
    <source>
        <strain evidence="8">AVDCRST_MAG86</strain>
    </source>
</reference>
<dbReference type="InterPro" id="IPR014776">
    <property type="entry name" value="4pyrrole_Mease_sub2"/>
</dbReference>
<evidence type="ECO:0000256" key="5">
    <source>
        <dbReference type="ARBA" id="ARBA00023244"/>
    </source>
</evidence>